<evidence type="ECO:0000313" key="4">
    <source>
        <dbReference type="Proteomes" id="UP001202827"/>
    </source>
</evidence>
<name>A0ABT0IQP4_9HYPH</name>
<evidence type="ECO:0000256" key="2">
    <source>
        <dbReference type="ARBA" id="ARBA00022679"/>
    </source>
</evidence>
<evidence type="ECO:0000313" key="3">
    <source>
        <dbReference type="EMBL" id="MCK8780200.1"/>
    </source>
</evidence>
<gene>
    <name evidence="3" type="ORF">M0654_09420</name>
</gene>
<protein>
    <submittedName>
        <fullName evidence="3">Alpha-1,2-fucosyltransferase</fullName>
    </submittedName>
</protein>
<keyword evidence="2" id="KW-0808">Transferase</keyword>
<dbReference type="PANTHER" id="PTHR11927:SF9">
    <property type="entry name" value="L-FUCOSYLTRANSFERASE"/>
    <property type="match status" value="1"/>
</dbReference>
<dbReference type="RefSeq" id="WP_248682861.1">
    <property type="nucleotide sequence ID" value="NZ_JALPRY010000010.1"/>
</dbReference>
<dbReference type="Proteomes" id="UP001202827">
    <property type="component" value="Unassembled WGS sequence"/>
</dbReference>
<comment type="caution">
    <text evidence="3">The sequence shown here is derived from an EMBL/GenBank/DDBJ whole genome shotgun (WGS) entry which is preliminary data.</text>
</comment>
<sequence length="287" mass="32845">MIVTRIIGGLGNQMFQYAAGRALAIASQAPLKLDLSEMEKYKLRSFALDQFKIQVQPAKPAELPARRPKTLIDRVSGIWNRRPHYEHVVETSMTFDPTVLQRRGEIYLSGYWQSEKYFSAVAAEIRSDFNLKGAMSEMRDGTRTQIVSAASPVSVHVRRGDYVTNPAANAVHGTCPPEWYDEAMSRMQQRHANVTFFIFSDDPQWARENLHSTSPMHFVEPQGDGRDGEDMHLMAACHDHIIANSSFSWWGAWLNPRMDKHVIAPRQWFKAQDKDDRDIIPASWERL</sequence>
<evidence type="ECO:0000256" key="1">
    <source>
        <dbReference type="ARBA" id="ARBA00022676"/>
    </source>
</evidence>
<dbReference type="PANTHER" id="PTHR11927">
    <property type="entry name" value="GALACTOSIDE 2-L-FUCOSYLTRANSFERASE"/>
    <property type="match status" value="1"/>
</dbReference>
<keyword evidence="4" id="KW-1185">Reference proteome</keyword>
<reference evidence="3 4" key="1">
    <citation type="submission" date="2022-04" db="EMBL/GenBank/DDBJ databases">
        <title>Rhizobium coralii sp. nov., isolated from coral Turbinaria peltata.</title>
        <authorList>
            <person name="Sun H."/>
        </authorList>
    </citation>
    <scope>NUCLEOTIDE SEQUENCE [LARGE SCALE GENOMIC DNA]</scope>
    <source>
        <strain evidence="3 4">NTR19</strain>
    </source>
</reference>
<dbReference type="InterPro" id="IPR002516">
    <property type="entry name" value="Glyco_trans_11"/>
</dbReference>
<dbReference type="Gene3D" id="3.40.50.11350">
    <property type="match status" value="1"/>
</dbReference>
<organism evidence="3 4">
    <name type="scientific">Neorhizobium turbinariae</name>
    <dbReference type="NCBI Taxonomy" id="2937795"/>
    <lineage>
        <taxon>Bacteria</taxon>
        <taxon>Pseudomonadati</taxon>
        <taxon>Pseudomonadota</taxon>
        <taxon>Alphaproteobacteria</taxon>
        <taxon>Hyphomicrobiales</taxon>
        <taxon>Rhizobiaceae</taxon>
        <taxon>Rhizobium/Agrobacterium group</taxon>
        <taxon>Neorhizobium</taxon>
    </lineage>
</organism>
<dbReference type="EMBL" id="JALPRY010000010">
    <property type="protein sequence ID" value="MCK8780200.1"/>
    <property type="molecule type" value="Genomic_DNA"/>
</dbReference>
<dbReference type="CDD" id="cd11301">
    <property type="entry name" value="Fut1_Fut2_like"/>
    <property type="match status" value="1"/>
</dbReference>
<accession>A0ABT0IQP4</accession>
<keyword evidence="1" id="KW-0328">Glycosyltransferase</keyword>
<proteinExistence type="predicted"/>
<dbReference type="Pfam" id="PF01531">
    <property type="entry name" value="Glyco_transf_11"/>
    <property type="match status" value="1"/>
</dbReference>